<keyword evidence="3" id="KW-1185">Reference proteome</keyword>
<comment type="caution">
    <text evidence="2">The sequence shown here is derived from an EMBL/GenBank/DDBJ whole genome shotgun (WGS) entry which is preliminary data.</text>
</comment>
<reference evidence="2" key="1">
    <citation type="submission" date="2023-03" db="EMBL/GenBank/DDBJ databases">
        <title>Massive genome expansion in bonnet fungi (Mycena s.s.) driven by repeated elements and novel gene families across ecological guilds.</title>
        <authorList>
            <consortium name="Lawrence Berkeley National Laboratory"/>
            <person name="Harder C.B."/>
            <person name="Miyauchi S."/>
            <person name="Viragh M."/>
            <person name="Kuo A."/>
            <person name="Thoen E."/>
            <person name="Andreopoulos B."/>
            <person name="Lu D."/>
            <person name="Skrede I."/>
            <person name="Drula E."/>
            <person name="Henrissat B."/>
            <person name="Morin E."/>
            <person name="Kohler A."/>
            <person name="Barry K."/>
            <person name="LaButti K."/>
            <person name="Morin E."/>
            <person name="Salamov A."/>
            <person name="Lipzen A."/>
            <person name="Mereny Z."/>
            <person name="Hegedus B."/>
            <person name="Baldrian P."/>
            <person name="Stursova M."/>
            <person name="Weitz H."/>
            <person name="Taylor A."/>
            <person name="Grigoriev I.V."/>
            <person name="Nagy L.G."/>
            <person name="Martin F."/>
            <person name="Kauserud H."/>
        </authorList>
    </citation>
    <scope>NUCLEOTIDE SEQUENCE</scope>
    <source>
        <strain evidence="2">9284</strain>
    </source>
</reference>
<feature type="region of interest" description="Disordered" evidence="1">
    <location>
        <begin position="291"/>
        <end position="316"/>
    </location>
</feature>
<evidence type="ECO:0000256" key="1">
    <source>
        <dbReference type="SAM" id="MobiDB-lite"/>
    </source>
</evidence>
<name>A0AAD7FK51_9AGAR</name>
<dbReference type="AlphaFoldDB" id="A0AAD7FK51"/>
<dbReference type="Proteomes" id="UP001221142">
    <property type="component" value="Unassembled WGS sequence"/>
</dbReference>
<proteinExistence type="predicted"/>
<evidence type="ECO:0000313" key="2">
    <source>
        <dbReference type="EMBL" id="KAJ7628732.1"/>
    </source>
</evidence>
<feature type="compositionally biased region" description="Pro residues" evidence="1">
    <location>
        <begin position="298"/>
        <end position="315"/>
    </location>
</feature>
<gene>
    <name evidence="2" type="ORF">FB45DRAFT_1059440</name>
</gene>
<accession>A0AAD7FK51</accession>
<protein>
    <submittedName>
        <fullName evidence="2">Uncharacterized protein</fullName>
    </submittedName>
</protein>
<sequence>MLSASFSLSPSALQTALLASPPPPFSTSSSVVNSAFSFFLRHTAGGGVRAPTLNQKKTVVTRFERQNTLNVKHPLPVLQLDSDQSPRWGMRKDCTQSPHCQIESGYESHVKFQGAFRDSLDLGPQVQPFFQAATGVGLGLSIPIPREYVLSFRSDEEVVSETLPRSAASSLFDALSAFFDDMHGLADVESPSVPPCSPPPQRQPPAVILPQLLSPVQTAAKPEPPTPEDAHYERHFLVYRHPDRPARPRPHPDALIGGMGEDLSPVLAYQVSRGTTPPRRHGWDPVESFNASLRRPFRPPPNPYATPPTPAPETPVTPLVPSGLTWSTWENMYPPSTKKYRPKHERPGNAPAPPLPWLRKCVKKAPYTRLPRSPVLPSCISHSPRPENHHGQVNRYKSEVVRRRLMRLEFREPLWFGGAAPVLTPEETTAKRRRRLAREESAVEVGRGKWWKMKERRSE</sequence>
<evidence type="ECO:0000313" key="3">
    <source>
        <dbReference type="Proteomes" id="UP001221142"/>
    </source>
</evidence>
<organism evidence="2 3">
    <name type="scientific">Roridomyces roridus</name>
    <dbReference type="NCBI Taxonomy" id="1738132"/>
    <lineage>
        <taxon>Eukaryota</taxon>
        <taxon>Fungi</taxon>
        <taxon>Dikarya</taxon>
        <taxon>Basidiomycota</taxon>
        <taxon>Agaricomycotina</taxon>
        <taxon>Agaricomycetes</taxon>
        <taxon>Agaricomycetidae</taxon>
        <taxon>Agaricales</taxon>
        <taxon>Marasmiineae</taxon>
        <taxon>Mycenaceae</taxon>
        <taxon>Roridomyces</taxon>
    </lineage>
</organism>
<dbReference type="EMBL" id="JARKIF010000010">
    <property type="protein sequence ID" value="KAJ7628732.1"/>
    <property type="molecule type" value="Genomic_DNA"/>
</dbReference>